<dbReference type="AlphaFoldDB" id="A0A0G2GW56"/>
<proteinExistence type="predicted"/>
<dbReference type="OrthoDB" id="5411678at2759"/>
<name>A0A0G2GW56_PHACM</name>
<reference evidence="2 3" key="2">
    <citation type="submission" date="2015-05" db="EMBL/GenBank/DDBJ databases">
        <authorList>
            <person name="Morales-Cruz A."/>
            <person name="Amrine K.C."/>
            <person name="Cantu D."/>
        </authorList>
    </citation>
    <scope>NUCLEOTIDE SEQUENCE [LARGE SCALE GENOMIC DNA]</scope>
    <source>
        <strain evidence="2">UCRPC4</strain>
    </source>
</reference>
<gene>
    <name evidence="2" type="ORF">UCRPC4_g03932</name>
</gene>
<evidence type="ECO:0000256" key="1">
    <source>
        <dbReference type="SAM" id="MobiDB-lite"/>
    </source>
</evidence>
<evidence type="ECO:0000313" key="2">
    <source>
        <dbReference type="EMBL" id="KKY20925.1"/>
    </source>
</evidence>
<feature type="region of interest" description="Disordered" evidence="1">
    <location>
        <begin position="1"/>
        <end position="119"/>
    </location>
</feature>
<keyword evidence="3" id="KW-1185">Reference proteome</keyword>
<comment type="caution">
    <text evidence="2">The sequence shown here is derived from an EMBL/GenBank/DDBJ whole genome shotgun (WGS) entry which is preliminary data.</text>
</comment>
<accession>A0A0G2GW56</accession>
<evidence type="ECO:0000313" key="3">
    <source>
        <dbReference type="Proteomes" id="UP000053317"/>
    </source>
</evidence>
<feature type="compositionally biased region" description="Polar residues" evidence="1">
    <location>
        <begin position="50"/>
        <end position="75"/>
    </location>
</feature>
<protein>
    <submittedName>
        <fullName evidence="2">Uncharacterized protein</fullName>
    </submittedName>
</protein>
<dbReference type="Proteomes" id="UP000053317">
    <property type="component" value="Unassembled WGS sequence"/>
</dbReference>
<sequence length="150" mass="15596">MAVSDTASNGGHGHPSEGNSGDPLMADGSDRPVSGEAESVGALGSAPAAGTQQNRDINRGPSNASSAYTGHAQSEASEEGDRSPNGGYTHPYYDEGTYYNDAQPQHGPYGDGSYGGNQPIIRDVQARRNTRIEKPTVFPQQGNAGISQNF</sequence>
<organism evidence="2 3">
    <name type="scientific">Phaeomoniella chlamydospora</name>
    <name type="common">Phaeoacremonium chlamydosporum</name>
    <dbReference type="NCBI Taxonomy" id="158046"/>
    <lineage>
        <taxon>Eukaryota</taxon>
        <taxon>Fungi</taxon>
        <taxon>Dikarya</taxon>
        <taxon>Ascomycota</taxon>
        <taxon>Pezizomycotina</taxon>
        <taxon>Eurotiomycetes</taxon>
        <taxon>Chaetothyriomycetidae</taxon>
        <taxon>Phaeomoniellales</taxon>
        <taxon>Phaeomoniellaceae</taxon>
        <taxon>Phaeomoniella</taxon>
    </lineage>
</organism>
<reference evidence="2 3" key="1">
    <citation type="submission" date="2015-05" db="EMBL/GenBank/DDBJ databases">
        <title>Distinctive expansion of gene families associated with plant cell wall degradation and secondary metabolism in the genomes of grapevine trunk pathogens.</title>
        <authorList>
            <person name="Lawrence D.P."/>
            <person name="Travadon R."/>
            <person name="Rolshausen P.E."/>
            <person name="Baumgartner K."/>
        </authorList>
    </citation>
    <scope>NUCLEOTIDE SEQUENCE [LARGE SCALE GENOMIC DNA]</scope>
    <source>
        <strain evidence="2">UCRPC4</strain>
    </source>
</reference>
<dbReference type="EMBL" id="LCWF01000090">
    <property type="protein sequence ID" value="KKY20925.1"/>
    <property type="molecule type" value="Genomic_DNA"/>
</dbReference>